<dbReference type="PANTHER" id="PTHR33408:SF2">
    <property type="entry name" value="TRANSPOSASE DDE DOMAIN-CONTAINING PROTEIN"/>
    <property type="match status" value="1"/>
</dbReference>
<sequence>TYGMYMKEGKKKFKNDPFISANWQYNELDDYYLCPNNKELHFFKYRIKHDYYGYRRDFKEYRCEDCFDCPLRSKCMKQAKNPNTNKKLLKNFTWEFLKNYTKQLLSDPEMNGIYKKRKIDVESAFGNLKANLGFKRLSVRT</sequence>
<feature type="non-terminal residue" evidence="2">
    <location>
        <position position="1"/>
    </location>
</feature>
<accession>A0ABX3YZC1</accession>
<dbReference type="EMBL" id="NEFX01000031">
    <property type="protein sequence ID" value="OTW29995.1"/>
    <property type="molecule type" value="Genomic_DNA"/>
</dbReference>
<evidence type="ECO:0000313" key="3">
    <source>
        <dbReference type="Proteomes" id="UP000195208"/>
    </source>
</evidence>
<proteinExistence type="predicted"/>
<dbReference type="PANTHER" id="PTHR33408">
    <property type="entry name" value="TRANSPOSASE"/>
    <property type="match status" value="1"/>
</dbReference>
<evidence type="ECO:0000259" key="1">
    <source>
        <dbReference type="Pfam" id="PF13751"/>
    </source>
</evidence>
<dbReference type="Proteomes" id="UP000195208">
    <property type="component" value="Unassembled WGS sequence"/>
</dbReference>
<protein>
    <submittedName>
        <fullName evidence="2">IS5/IS1182 family transposase</fullName>
    </submittedName>
</protein>
<gene>
    <name evidence="2" type="ORF">B9M88_12290</name>
</gene>
<dbReference type="InterPro" id="IPR025668">
    <property type="entry name" value="Tnp_DDE_dom"/>
</dbReference>
<reference evidence="2 3" key="1">
    <citation type="submission" date="2017-04" db="EMBL/GenBank/DDBJ databases">
        <title>Staphylococcus agnetis, a potential pathogen in the broiler production.</title>
        <authorList>
            <person name="Poulsen L."/>
        </authorList>
    </citation>
    <scope>NUCLEOTIDE SEQUENCE [LARGE SCALE GENOMIC DNA]</scope>
    <source>
        <strain evidence="2 3">723_310714_2_2_spleen</strain>
    </source>
</reference>
<dbReference type="Pfam" id="PF13751">
    <property type="entry name" value="DDE_Tnp_1_6"/>
    <property type="match status" value="1"/>
</dbReference>
<feature type="domain" description="Transposase DDE" evidence="1">
    <location>
        <begin position="33"/>
        <end position="140"/>
    </location>
</feature>
<comment type="caution">
    <text evidence="2">The sequence shown here is derived from an EMBL/GenBank/DDBJ whole genome shotgun (WGS) entry which is preliminary data.</text>
</comment>
<keyword evidence="3" id="KW-1185">Reference proteome</keyword>
<name>A0ABX3YZC1_9STAP</name>
<feature type="non-terminal residue" evidence="2">
    <location>
        <position position="141"/>
    </location>
</feature>
<evidence type="ECO:0000313" key="2">
    <source>
        <dbReference type="EMBL" id="OTW29995.1"/>
    </source>
</evidence>
<dbReference type="RefSeq" id="WP_179142069.1">
    <property type="nucleotide sequence ID" value="NZ_NDYM01000055.1"/>
</dbReference>
<organism evidence="2 3">
    <name type="scientific">Staphylococcus agnetis</name>
    <dbReference type="NCBI Taxonomy" id="985762"/>
    <lineage>
        <taxon>Bacteria</taxon>
        <taxon>Bacillati</taxon>
        <taxon>Bacillota</taxon>
        <taxon>Bacilli</taxon>
        <taxon>Bacillales</taxon>
        <taxon>Staphylococcaceae</taxon>
        <taxon>Staphylococcus</taxon>
    </lineage>
</organism>